<feature type="compositionally biased region" description="Basic and acidic residues" evidence="1">
    <location>
        <begin position="155"/>
        <end position="165"/>
    </location>
</feature>
<feature type="region of interest" description="Disordered" evidence="1">
    <location>
        <begin position="95"/>
        <end position="219"/>
    </location>
</feature>
<dbReference type="Proteomes" id="UP000735302">
    <property type="component" value="Unassembled WGS sequence"/>
</dbReference>
<reference evidence="3 4" key="1">
    <citation type="journal article" date="2021" name="Elife">
        <title>Chloroplast acquisition without the gene transfer in kleptoplastic sea slugs, Plakobranchus ocellatus.</title>
        <authorList>
            <person name="Maeda T."/>
            <person name="Takahashi S."/>
            <person name="Yoshida T."/>
            <person name="Shimamura S."/>
            <person name="Takaki Y."/>
            <person name="Nagai Y."/>
            <person name="Toyoda A."/>
            <person name="Suzuki Y."/>
            <person name="Arimoto A."/>
            <person name="Ishii H."/>
            <person name="Satoh N."/>
            <person name="Nishiyama T."/>
            <person name="Hasebe M."/>
            <person name="Maruyama T."/>
            <person name="Minagawa J."/>
            <person name="Obokata J."/>
            <person name="Shigenobu S."/>
        </authorList>
    </citation>
    <scope>NUCLEOTIDE SEQUENCE [LARGE SCALE GENOMIC DNA]</scope>
</reference>
<feature type="compositionally biased region" description="Polar residues" evidence="1">
    <location>
        <begin position="466"/>
        <end position="475"/>
    </location>
</feature>
<dbReference type="AlphaFoldDB" id="A0AAV4D3W9"/>
<protein>
    <submittedName>
        <fullName evidence="3">Uncharacterized protein</fullName>
    </submittedName>
</protein>
<feature type="transmembrane region" description="Helical" evidence="2">
    <location>
        <begin position="12"/>
        <end position="39"/>
    </location>
</feature>
<accession>A0AAV4D3W9</accession>
<evidence type="ECO:0000313" key="3">
    <source>
        <dbReference type="EMBL" id="GFO38882.1"/>
    </source>
</evidence>
<keyword evidence="2" id="KW-0472">Membrane</keyword>
<feature type="compositionally biased region" description="Basic residues" evidence="1">
    <location>
        <begin position="561"/>
        <end position="578"/>
    </location>
</feature>
<evidence type="ECO:0000256" key="1">
    <source>
        <dbReference type="SAM" id="MobiDB-lite"/>
    </source>
</evidence>
<feature type="compositionally biased region" description="Polar residues" evidence="1">
    <location>
        <begin position="447"/>
        <end position="458"/>
    </location>
</feature>
<evidence type="ECO:0000313" key="4">
    <source>
        <dbReference type="Proteomes" id="UP000735302"/>
    </source>
</evidence>
<sequence length="673" mass="73218">MASLQSSRTQCCCCAIGVFAAMFGVFMLSAGICIVVNVGMEVDTSGLPSNLHNENGQKIVGIILICVAVATLALSASVGFVYFVVCNRKPQNPSPAVAAAASRGGGSKQQGSSELQHNRHRHHHHSGSRGVNGAIQQRAGGAASPADGRLARLLQPERTRSRDSVRTGSQPSLRSAASSMADASVSSSSRSSPHAGRPPNSRYHPKRSHHKSRGLRPNVTRYKLGLEPHLEEDVEAAKSVVDLKRTDAYDNSNDIMTSTANDLENFQPPQAWSEDGQDDTELDQTFLSASSTMPPTIVLNDTLEERHYHQLHPSSNNDSLSIFNNSNNTMETQLLGEGNSSATLGDTLNNTTEFAPYDGTYTEDDLQVENPHHPMFSSDISQMPHPHGFDKVEASPSAANLDAFTAELDSIIDQPKQDKTQKVHHAHNHDHGSSSLHQNNDSERDNLTSSIQLSSDGRPSTHPPSILSSQAITKPSSLPVIPSMSSMSSSSTISLLSSQSSSTDLLAEGSHLTNVETVTVADRKLPSASAINEPKHSKKKIQERQDSEDSINLELESRHGNQSKKGHHRHHRHHRKDKNKAMKHVETELQTMSDHQNVSQNPQAENRIHATVSKNQQEVQSQPLSKEHLDSSSLPKFNAAFSTEGGDPDPEDAAALKEMQEYMKQLMDESEEV</sequence>
<dbReference type="EMBL" id="BLXT01007365">
    <property type="protein sequence ID" value="GFO38882.1"/>
    <property type="molecule type" value="Genomic_DNA"/>
</dbReference>
<feature type="compositionally biased region" description="Basic residues" evidence="1">
    <location>
        <begin position="118"/>
        <end position="127"/>
    </location>
</feature>
<keyword evidence="2" id="KW-1133">Transmembrane helix</keyword>
<feature type="compositionally biased region" description="Basic residues" evidence="1">
    <location>
        <begin position="203"/>
        <end position="214"/>
    </location>
</feature>
<feature type="compositionally biased region" description="Low complexity" evidence="1">
    <location>
        <begin position="476"/>
        <end position="488"/>
    </location>
</feature>
<feature type="compositionally biased region" description="Low complexity" evidence="1">
    <location>
        <begin position="172"/>
        <end position="192"/>
    </location>
</feature>
<organism evidence="3 4">
    <name type="scientific">Plakobranchus ocellatus</name>
    <dbReference type="NCBI Taxonomy" id="259542"/>
    <lineage>
        <taxon>Eukaryota</taxon>
        <taxon>Metazoa</taxon>
        <taxon>Spiralia</taxon>
        <taxon>Lophotrochozoa</taxon>
        <taxon>Mollusca</taxon>
        <taxon>Gastropoda</taxon>
        <taxon>Heterobranchia</taxon>
        <taxon>Euthyneura</taxon>
        <taxon>Panpulmonata</taxon>
        <taxon>Sacoglossa</taxon>
        <taxon>Placobranchoidea</taxon>
        <taxon>Plakobranchidae</taxon>
        <taxon>Plakobranchus</taxon>
    </lineage>
</organism>
<comment type="caution">
    <text evidence="3">The sequence shown here is derived from an EMBL/GenBank/DDBJ whole genome shotgun (WGS) entry which is preliminary data.</text>
</comment>
<feature type="compositionally biased region" description="Polar residues" evidence="1">
    <location>
        <begin position="612"/>
        <end position="624"/>
    </location>
</feature>
<proteinExistence type="predicted"/>
<gene>
    <name evidence="3" type="ORF">PoB_006538700</name>
</gene>
<evidence type="ECO:0000256" key="2">
    <source>
        <dbReference type="SAM" id="Phobius"/>
    </source>
</evidence>
<keyword evidence="2" id="KW-0812">Transmembrane</keyword>
<feature type="region of interest" description="Disordered" evidence="1">
    <location>
        <begin position="416"/>
        <end position="488"/>
    </location>
</feature>
<feature type="region of interest" description="Disordered" evidence="1">
    <location>
        <begin position="526"/>
        <end position="581"/>
    </location>
</feature>
<feature type="region of interest" description="Disordered" evidence="1">
    <location>
        <begin position="611"/>
        <end position="652"/>
    </location>
</feature>
<feature type="transmembrane region" description="Helical" evidence="2">
    <location>
        <begin position="59"/>
        <end position="85"/>
    </location>
</feature>
<keyword evidence="4" id="KW-1185">Reference proteome</keyword>
<name>A0AAV4D3W9_9GAST</name>